<dbReference type="PANTHER" id="PTHR16011:SF0">
    <property type="entry name" value="INTRAFLAGELLAR TRANSPORT PROTEIN 57 HOMOLOG"/>
    <property type="match status" value="1"/>
</dbReference>
<keyword evidence="7" id="KW-1185">Reference proteome</keyword>
<comment type="subcellular location">
    <subcellularLocation>
        <location evidence="1">Cell projection</location>
        <location evidence="1">Cilium</location>
    </subcellularLocation>
</comment>
<protein>
    <recommendedName>
        <fullName evidence="8">Intraflagellar transport protein 57 homolog</fullName>
    </recommendedName>
</protein>
<accession>A0A7M5XAU8</accession>
<proteinExistence type="inferred from homology"/>
<evidence type="ECO:0000256" key="2">
    <source>
        <dbReference type="ARBA" id="ARBA00009415"/>
    </source>
</evidence>
<keyword evidence="5" id="KW-0175">Coiled coil</keyword>
<name>A0A7M5XAU8_9CNID</name>
<organism evidence="6 7">
    <name type="scientific">Clytia hemisphaerica</name>
    <dbReference type="NCBI Taxonomy" id="252671"/>
    <lineage>
        <taxon>Eukaryota</taxon>
        <taxon>Metazoa</taxon>
        <taxon>Cnidaria</taxon>
        <taxon>Hydrozoa</taxon>
        <taxon>Hydroidolina</taxon>
        <taxon>Leptothecata</taxon>
        <taxon>Obeliida</taxon>
        <taxon>Clytiidae</taxon>
        <taxon>Clytia</taxon>
    </lineage>
</organism>
<comment type="similarity">
    <text evidence="2">Belongs to the IFT57 family.</text>
</comment>
<evidence type="ECO:0000256" key="5">
    <source>
        <dbReference type="SAM" id="Coils"/>
    </source>
</evidence>
<evidence type="ECO:0008006" key="8">
    <source>
        <dbReference type="Google" id="ProtNLM"/>
    </source>
</evidence>
<evidence type="ECO:0000256" key="4">
    <source>
        <dbReference type="ARBA" id="ARBA00023273"/>
    </source>
</evidence>
<dbReference type="Proteomes" id="UP000594262">
    <property type="component" value="Unplaced"/>
</dbReference>
<dbReference type="GO" id="GO:0042073">
    <property type="term" value="P:intraciliary transport"/>
    <property type="evidence" value="ECO:0007669"/>
    <property type="project" value="TreeGrafter"/>
</dbReference>
<dbReference type="GO" id="GO:0005929">
    <property type="term" value="C:cilium"/>
    <property type="evidence" value="ECO:0007669"/>
    <property type="project" value="UniProtKB-SubCell"/>
</dbReference>
<dbReference type="OrthoDB" id="423881at2759"/>
<keyword evidence="3" id="KW-0969">Cilium</keyword>
<dbReference type="EnsemblMetazoa" id="CLYHEMT020338.1">
    <property type="protein sequence ID" value="CLYHEMP020338.1"/>
    <property type="gene ID" value="CLYHEMG020338"/>
</dbReference>
<dbReference type="GeneID" id="136813837"/>
<dbReference type="Pfam" id="PF10498">
    <property type="entry name" value="IFT57"/>
    <property type="match status" value="1"/>
</dbReference>
<dbReference type="RefSeq" id="XP_066926429.1">
    <property type="nucleotide sequence ID" value="XM_067070328.1"/>
</dbReference>
<sequence>MADEDGGGEVVGSSFMNTFILMEELLDKLKLLGYEKEFCRGWGFKAFSRHYFAVPTNPGEQFFAFTNIVAWLLNQCSKSFDRPQEYDDPNATISEILDQSRSLGITVDFPPAKLKSGHGEQVIYLVNKLCCEALKSQMFSWKRPEYMEEEEAEENIVEDDAELTMDKLNDELAEEIEEEADEEEAYLDLSGMKQQNFANDFGTKPESMLESNVDANEWKLEIERVLPLLKVHIRADNKDWRNHYEQMQQYSTGISQTLQETQTQLDKLHQEISKTLEKVASREKYINNQLEGKIQDFRSKQDNLAVLKEKYNQSSGGVTELTQQLSQITDELEQVKIQMDERGTNMTDAGPLVRIKQALSKLKQECIEMDLEVGVLEHALLQGKVREKLGLEDKVNRIKSAKTSEL</sequence>
<dbReference type="PANTHER" id="PTHR16011">
    <property type="entry name" value="IFT57/HIPPI"/>
    <property type="match status" value="1"/>
</dbReference>
<dbReference type="InterPro" id="IPR019530">
    <property type="entry name" value="Intra-flagellar_transport_57"/>
</dbReference>
<feature type="coiled-coil region" evidence="5">
    <location>
        <begin position="158"/>
        <end position="189"/>
    </location>
</feature>
<evidence type="ECO:0000256" key="1">
    <source>
        <dbReference type="ARBA" id="ARBA00004138"/>
    </source>
</evidence>
<evidence type="ECO:0000313" key="7">
    <source>
        <dbReference type="Proteomes" id="UP000594262"/>
    </source>
</evidence>
<dbReference type="GO" id="GO:0030992">
    <property type="term" value="C:intraciliary transport particle B"/>
    <property type="evidence" value="ECO:0007669"/>
    <property type="project" value="TreeGrafter"/>
</dbReference>
<reference evidence="6" key="1">
    <citation type="submission" date="2021-01" db="UniProtKB">
        <authorList>
            <consortium name="EnsemblMetazoa"/>
        </authorList>
    </citation>
    <scope>IDENTIFICATION</scope>
</reference>
<keyword evidence="4" id="KW-0966">Cell projection</keyword>
<evidence type="ECO:0000313" key="6">
    <source>
        <dbReference type="EnsemblMetazoa" id="CLYHEMP020338.1"/>
    </source>
</evidence>
<dbReference type="AlphaFoldDB" id="A0A7M5XAU8"/>
<feature type="coiled-coil region" evidence="5">
    <location>
        <begin position="318"/>
        <end position="372"/>
    </location>
</feature>
<evidence type="ECO:0000256" key="3">
    <source>
        <dbReference type="ARBA" id="ARBA00023069"/>
    </source>
</evidence>
<dbReference type="GO" id="GO:1905515">
    <property type="term" value="P:non-motile cilium assembly"/>
    <property type="evidence" value="ECO:0007669"/>
    <property type="project" value="TreeGrafter"/>
</dbReference>
<dbReference type="GO" id="GO:0005815">
    <property type="term" value="C:microtubule organizing center"/>
    <property type="evidence" value="ECO:0007669"/>
    <property type="project" value="TreeGrafter"/>
</dbReference>
<dbReference type="GO" id="GO:0005794">
    <property type="term" value="C:Golgi apparatus"/>
    <property type="evidence" value="ECO:0007669"/>
    <property type="project" value="TreeGrafter"/>
</dbReference>